<dbReference type="PANTHER" id="PTHR11707:SF28">
    <property type="entry name" value="60 KDA LYSOPHOSPHOLIPASE"/>
    <property type="match status" value="1"/>
</dbReference>
<dbReference type="PROSITE" id="PS00144">
    <property type="entry name" value="ASN_GLN_ASE_1"/>
    <property type="match status" value="1"/>
</dbReference>
<dbReference type="NCBIfam" id="TIGR00519">
    <property type="entry name" value="asnASE_I"/>
    <property type="match status" value="1"/>
</dbReference>
<dbReference type="SMART" id="SM00870">
    <property type="entry name" value="Asparaginase"/>
    <property type="match status" value="1"/>
</dbReference>
<organism evidence="9 10">
    <name type="scientific">Lachnospira eligens (strain ATCC 27750 / DSM 3376 / VPI C15-48 / C15-B4)</name>
    <name type="common">Eubacterium eligens</name>
    <dbReference type="NCBI Taxonomy" id="515620"/>
    <lineage>
        <taxon>Bacteria</taxon>
        <taxon>Bacillati</taxon>
        <taxon>Bacillota</taxon>
        <taxon>Clostridia</taxon>
        <taxon>Lachnospirales</taxon>
        <taxon>Lachnospiraceae</taxon>
        <taxon>Lachnospira</taxon>
    </lineage>
</organism>
<dbReference type="InterPro" id="IPR027473">
    <property type="entry name" value="L-asparaginase_C"/>
</dbReference>
<dbReference type="Pfam" id="PF00710">
    <property type="entry name" value="Asparaginase"/>
    <property type="match status" value="1"/>
</dbReference>
<dbReference type="InterPro" id="IPR037152">
    <property type="entry name" value="L-asparaginase_N_sf"/>
</dbReference>
<protein>
    <recommendedName>
        <fullName evidence="2">asparaginase</fullName>
        <ecNumber evidence="2">3.5.1.1</ecNumber>
    </recommendedName>
</protein>
<dbReference type="GeneID" id="41357080"/>
<dbReference type="InterPro" id="IPR027474">
    <property type="entry name" value="L-asparaginase_N"/>
</dbReference>
<dbReference type="InterPro" id="IPR006034">
    <property type="entry name" value="Asparaginase/glutaminase-like"/>
</dbReference>
<evidence type="ECO:0000256" key="3">
    <source>
        <dbReference type="ARBA" id="ARBA00022801"/>
    </source>
</evidence>
<accession>C4Z6A6</accession>
<dbReference type="PROSITE" id="PS51732">
    <property type="entry name" value="ASN_GLN_ASE_3"/>
    <property type="match status" value="1"/>
</dbReference>
<reference evidence="9 10" key="1">
    <citation type="journal article" date="2009" name="Proc. Natl. Acad. Sci. U.S.A.">
        <title>Characterizing a model human gut microbiota composed of members of its two dominant bacterial phyla.</title>
        <authorList>
            <person name="Mahowald M.A."/>
            <person name="Rey F.E."/>
            <person name="Seedorf H."/>
            <person name="Turnbaugh P.J."/>
            <person name="Fulton R.S."/>
            <person name="Wollam A."/>
            <person name="Shah N."/>
            <person name="Wang C."/>
            <person name="Magrini V."/>
            <person name="Wilson R.K."/>
            <person name="Cantarel B.L."/>
            <person name="Coutinho P.M."/>
            <person name="Henrissat B."/>
            <person name="Crock L.W."/>
            <person name="Russell A."/>
            <person name="Verberkmoes N.C."/>
            <person name="Hettich R.L."/>
            <person name="Gordon J.I."/>
        </authorList>
    </citation>
    <scope>NUCLEOTIDE SEQUENCE [LARGE SCALE GENOMIC DNA]</scope>
    <source>
        <strain evidence="10">ATCC 27750 / DSM 3376 / VPI C15-48 / C15-B4</strain>
        <plasmid evidence="9">unnamed</plasmid>
    </source>
</reference>
<feature type="active site" description="O-isoaspartyl threonine intermediate" evidence="4">
    <location>
        <position position="12"/>
    </location>
</feature>
<dbReference type="HOGENOM" id="CLU_019134_2_3_9"/>
<evidence type="ECO:0000256" key="2">
    <source>
        <dbReference type="ARBA" id="ARBA00012920"/>
    </source>
</evidence>
<gene>
    <name evidence="9" type="ordered locus">EUBELI_20353</name>
</gene>
<dbReference type="InterPro" id="IPR041725">
    <property type="entry name" value="L-asparaginase_I"/>
</dbReference>
<evidence type="ECO:0000256" key="1">
    <source>
        <dbReference type="ARBA" id="ARBA00010518"/>
    </source>
</evidence>
<evidence type="ECO:0000259" key="8">
    <source>
        <dbReference type="Pfam" id="PF17763"/>
    </source>
</evidence>
<dbReference type="FunFam" id="3.40.50.1170:FF:000001">
    <property type="entry name" value="L-asparaginase 2"/>
    <property type="match status" value="1"/>
</dbReference>
<sequence length="324" mass="35854">MKHILLIATGGTIASKDCGNGLTPCIDVNALIEYIPLVRQMCRINGISLMNIDSSNMNTNHIAAISECIKKHYNDYDGFVITHGTDTCAYTAAALSYQLINLSKPVILTGSQLPIDADATDAVINLQNAIIYSCENISGVFLAFCNKLIAGTCAKKIKTKSFDAFESINYPVIAQIVENRVLYNNHPFKNNKNNYYDFRIETDMCTDIAVINIFPGMNYKLLDYINSSCRGVIIESFGIGGLPDNIIDYIYKLTANGICVVVTTQCLYEGVNLGIYEVGRNLAEADIINGKNMTVENLTMKLMWSLAHFNTIGEVKDFMEKELI</sequence>
<evidence type="ECO:0000256" key="6">
    <source>
        <dbReference type="PROSITE-ProRule" id="PRU10099"/>
    </source>
</evidence>
<dbReference type="PANTHER" id="PTHR11707">
    <property type="entry name" value="L-ASPARAGINASE"/>
    <property type="match status" value="1"/>
</dbReference>
<dbReference type="Pfam" id="PF17763">
    <property type="entry name" value="Asparaginase_C"/>
    <property type="match status" value="1"/>
</dbReference>
<dbReference type="EMBL" id="CP001106">
    <property type="protein sequence ID" value="ACR73498.1"/>
    <property type="molecule type" value="Genomic_DNA"/>
</dbReference>
<dbReference type="PIRSF" id="PIRSF500176">
    <property type="entry name" value="L_ASNase"/>
    <property type="match status" value="1"/>
</dbReference>
<evidence type="ECO:0000256" key="4">
    <source>
        <dbReference type="PIRSR" id="PIRSR001220-1"/>
    </source>
</evidence>
<feature type="active site" evidence="6">
    <location>
        <position position="12"/>
    </location>
</feature>
<keyword evidence="9" id="KW-0614">Plasmid</keyword>
<proteinExistence type="inferred from homology"/>
<geneLocation type="plasmid" evidence="10">
    <name>pEubeli2</name>
</geneLocation>
<dbReference type="Proteomes" id="UP000001476">
    <property type="component" value="Plasmid pEubeli2"/>
</dbReference>
<evidence type="ECO:0000259" key="7">
    <source>
        <dbReference type="Pfam" id="PF00710"/>
    </source>
</evidence>
<dbReference type="GO" id="GO:0006520">
    <property type="term" value="P:amino acid metabolic process"/>
    <property type="evidence" value="ECO:0007669"/>
    <property type="project" value="InterPro"/>
</dbReference>
<keyword evidence="3" id="KW-0378">Hydrolase</keyword>
<evidence type="ECO:0000313" key="10">
    <source>
        <dbReference type="Proteomes" id="UP000001476"/>
    </source>
</evidence>
<dbReference type="InterPro" id="IPR036152">
    <property type="entry name" value="Asp/glu_Ase-like_sf"/>
</dbReference>
<dbReference type="CDD" id="cd08963">
    <property type="entry name" value="L-asparaginase_I"/>
    <property type="match status" value="1"/>
</dbReference>
<dbReference type="RefSeq" id="WP_012740626.1">
    <property type="nucleotide sequence ID" value="NC_012780.1"/>
</dbReference>
<dbReference type="eggNOG" id="COG0252">
    <property type="taxonomic scope" value="Bacteria"/>
</dbReference>
<dbReference type="PIRSF" id="PIRSF001220">
    <property type="entry name" value="L-ASNase_gatD"/>
    <property type="match status" value="1"/>
</dbReference>
<keyword evidence="10" id="KW-1185">Reference proteome</keyword>
<dbReference type="InterPro" id="IPR020827">
    <property type="entry name" value="Asparaginase/glutaminase_AS1"/>
</dbReference>
<dbReference type="KEGG" id="eel:EUBELI_20353"/>
<feature type="domain" description="Asparaginase/glutaminase C-terminal" evidence="8">
    <location>
        <begin position="208"/>
        <end position="319"/>
    </location>
</feature>
<evidence type="ECO:0000256" key="5">
    <source>
        <dbReference type="PIRSR" id="PIRSR001220-2"/>
    </source>
</evidence>
<dbReference type="Gene3D" id="3.40.50.1170">
    <property type="entry name" value="L-asparaginase, N-terminal domain"/>
    <property type="match status" value="1"/>
</dbReference>
<dbReference type="SUPFAM" id="SSF53774">
    <property type="entry name" value="Glutaminase/Asparaginase"/>
    <property type="match status" value="1"/>
</dbReference>
<dbReference type="InterPro" id="IPR006033">
    <property type="entry name" value="AsnA_fam"/>
</dbReference>
<dbReference type="EC" id="3.5.1.1" evidence="2"/>
<comment type="similarity">
    <text evidence="1">Belongs to the asparaginase 1 family.</text>
</comment>
<evidence type="ECO:0000313" key="9">
    <source>
        <dbReference type="EMBL" id="ACR73498.1"/>
    </source>
</evidence>
<dbReference type="Gene3D" id="3.40.50.40">
    <property type="match status" value="1"/>
</dbReference>
<dbReference type="InterPro" id="IPR040919">
    <property type="entry name" value="Asparaginase_C"/>
</dbReference>
<dbReference type="PRINTS" id="PR00139">
    <property type="entry name" value="ASNGLNASE"/>
</dbReference>
<feature type="binding site" evidence="5">
    <location>
        <begin position="85"/>
        <end position="86"/>
    </location>
    <ligand>
        <name>substrate</name>
    </ligand>
</feature>
<feature type="domain" description="L-asparaginase N-terminal" evidence="7">
    <location>
        <begin position="3"/>
        <end position="187"/>
    </location>
</feature>
<feature type="binding site" evidence="5">
    <location>
        <position position="54"/>
    </location>
    <ligand>
        <name>substrate</name>
    </ligand>
</feature>
<dbReference type="GO" id="GO:0004067">
    <property type="term" value="F:asparaginase activity"/>
    <property type="evidence" value="ECO:0007669"/>
    <property type="project" value="UniProtKB-UniRule"/>
</dbReference>
<name>C4Z6A6_LACE2</name>
<dbReference type="AlphaFoldDB" id="C4Z6A6"/>
<dbReference type="SFLD" id="SFLDS00057">
    <property type="entry name" value="Glutaminase/Asparaginase"/>
    <property type="match status" value="1"/>
</dbReference>